<dbReference type="InterPro" id="IPR036388">
    <property type="entry name" value="WH-like_DNA-bd_sf"/>
</dbReference>
<evidence type="ECO:0000259" key="1">
    <source>
        <dbReference type="PROSITE" id="PS50995"/>
    </source>
</evidence>
<dbReference type="PANTHER" id="PTHR33164:SF43">
    <property type="entry name" value="HTH-TYPE TRANSCRIPTIONAL REPRESSOR YETL"/>
    <property type="match status" value="1"/>
</dbReference>
<accession>U3A0D1</accession>
<dbReference type="AlphaFoldDB" id="U3A0D1"/>
<organism evidence="2 3">
    <name type="scientific">Caenibius tardaugens NBRC 16725</name>
    <dbReference type="NCBI Taxonomy" id="1219035"/>
    <lineage>
        <taxon>Bacteria</taxon>
        <taxon>Pseudomonadati</taxon>
        <taxon>Pseudomonadota</taxon>
        <taxon>Alphaproteobacteria</taxon>
        <taxon>Sphingomonadales</taxon>
        <taxon>Erythrobacteraceae</taxon>
        <taxon>Caenibius</taxon>
    </lineage>
</organism>
<name>U3A0D1_9SPHN</name>
<dbReference type="EMBL" id="BASZ01000019">
    <property type="protein sequence ID" value="GAD51104.1"/>
    <property type="molecule type" value="Genomic_DNA"/>
</dbReference>
<dbReference type="Proteomes" id="UP000016568">
    <property type="component" value="Unassembled WGS sequence"/>
</dbReference>
<reference evidence="2 3" key="1">
    <citation type="submission" date="2013-09" db="EMBL/GenBank/DDBJ databases">
        <title>Whole genome shotgun sequence of Novosphingobium tardaugens NBRC 16725.</title>
        <authorList>
            <person name="Isaki S."/>
            <person name="Hosoyama A."/>
            <person name="Tsuchikane K."/>
            <person name="Katsumata H."/>
            <person name="Ando Y."/>
            <person name="Yamazaki S."/>
            <person name="Fujita N."/>
        </authorList>
    </citation>
    <scope>NUCLEOTIDE SEQUENCE [LARGE SCALE GENOMIC DNA]</scope>
    <source>
        <strain evidence="2 3">NBRC 16725</strain>
    </source>
</reference>
<dbReference type="SUPFAM" id="SSF46785">
    <property type="entry name" value="Winged helix' DNA-binding domain"/>
    <property type="match status" value="1"/>
</dbReference>
<feature type="domain" description="HTH marR-type" evidence="1">
    <location>
        <begin position="19"/>
        <end position="153"/>
    </location>
</feature>
<dbReference type="PRINTS" id="PR00598">
    <property type="entry name" value="HTHMARR"/>
</dbReference>
<dbReference type="GO" id="GO:0006950">
    <property type="term" value="P:response to stress"/>
    <property type="evidence" value="ECO:0007669"/>
    <property type="project" value="TreeGrafter"/>
</dbReference>
<gene>
    <name evidence="2" type="ORF">NT2_19_00010</name>
</gene>
<dbReference type="InterPro" id="IPR039422">
    <property type="entry name" value="MarR/SlyA-like"/>
</dbReference>
<keyword evidence="3" id="KW-1185">Reference proteome</keyword>
<dbReference type="eggNOG" id="COG1846">
    <property type="taxonomic scope" value="Bacteria"/>
</dbReference>
<dbReference type="SMART" id="SM00347">
    <property type="entry name" value="HTH_MARR"/>
    <property type="match status" value="1"/>
</dbReference>
<proteinExistence type="predicted"/>
<protein>
    <submittedName>
        <fullName evidence="2">Putative transcriptional regulator</fullName>
    </submittedName>
</protein>
<evidence type="ECO:0000313" key="3">
    <source>
        <dbReference type="Proteomes" id="UP000016568"/>
    </source>
</evidence>
<dbReference type="RefSeq" id="WP_021691922.1">
    <property type="nucleotide sequence ID" value="NZ_BASZ01000019.1"/>
</dbReference>
<dbReference type="InterPro" id="IPR036390">
    <property type="entry name" value="WH_DNA-bd_sf"/>
</dbReference>
<comment type="caution">
    <text evidence="2">The sequence shown here is derived from an EMBL/GenBank/DDBJ whole genome shotgun (WGS) entry which is preliminary data.</text>
</comment>
<dbReference type="GO" id="GO:0003700">
    <property type="term" value="F:DNA-binding transcription factor activity"/>
    <property type="evidence" value="ECO:0007669"/>
    <property type="project" value="InterPro"/>
</dbReference>
<sequence length="157" mass="17411">MTSTRRPQPRDVFSFEDYDNVIGFAISQAADVLARRLAATIDQNGISITPREFAIINRLHQFGSLTLGQIANHTYRDSAATSRLVDSLRKKGMVARKVDTNDRRVTNITLTAKGQSVREIIVPQVSEMLRDVFSGTTSEDLLATLNVMKTISDNAAR</sequence>
<dbReference type="PANTHER" id="PTHR33164">
    <property type="entry name" value="TRANSCRIPTIONAL REGULATOR, MARR FAMILY"/>
    <property type="match status" value="1"/>
</dbReference>
<evidence type="ECO:0000313" key="2">
    <source>
        <dbReference type="EMBL" id="GAD51104.1"/>
    </source>
</evidence>
<dbReference type="InterPro" id="IPR000835">
    <property type="entry name" value="HTH_MarR-typ"/>
</dbReference>
<dbReference type="Gene3D" id="1.10.10.10">
    <property type="entry name" value="Winged helix-like DNA-binding domain superfamily/Winged helix DNA-binding domain"/>
    <property type="match status" value="1"/>
</dbReference>
<dbReference type="PROSITE" id="PS50995">
    <property type="entry name" value="HTH_MARR_2"/>
    <property type="match status" value="1"/>
</dbReference>
<dbReference type="Pfam" id="PF01047">
    <property type="entry name" value="MarR"/>
    <property type="match status" value="1"/>
</dbReference>